<reference evidence="12" key="3">
    <citation type="submission" date="2021-06" db="EMBL/GenBank/DDBJ databases">
        <title>Genomic Description and Analysis of Intracellular Bacteria, Candidatus Berkiella cookevillensis and Candidatus Berkiella aquae.</title>
        <authorList>
            <person name="Kidane D.T."/>
            <person name="Mehari Y.T."/>
            <person name="Rice F.C."/>
            <person name="Arivett B.A."/>
            <person name="Farone A.L."/>
            <person name="Berk S.G."/>
            <person name="Farone M.B."/>
        </authorList>
    </citation>
    <scope>NUCLEOTIDE SEQUENCE</scope>
    <source>
        <strain evidence="12">CC99</strain>
    </source>
</reference>
<dbReference type="EMBL" id="LKHV02000001">
    <property type="protein sequence ID" value="MCS5709370.1"/>
    <property type="molecule type" value="Genomic_DNA"/>
</dbReference>
<evidence type="ECO:0000256" key="8">
    <source>
        <dbReference type="SAM" id="MobiDB-lite"/>
    </source>
</evidence>
<dbReference type="GO" id="GO:0015935">
    <property type="term" value="C:small ribosomal subunit"/>
    <property type="evidence" value="ECO:0007669"/>
    <property type="project" value="InterPro"/>
</dbReference>
<dbReference type="InterPro" id="IPR001912">
    <property type="entry name" value="Ribosomal_uS4_N"/>
</dbReference>
<comment type="function">
    <text evidence="7">One of the primary rRNA binding proteins, it binds directly to 16S rRNA where it nucleates assembly of the body of the 30S subunit.</text>
</comment>
<dbReference type="Gene3D" id="1.10.1050.10">
    <property type="entry name" value="Ribosomal Protein S4 Delta 41, Chain A, domain 1"/>
    <property type="match status" value="1"/>
</dbReference>
<evidence type="ECO:0000313" key="11">
    <source>
        <dbReference type="EMBL" id="KRG19020.1"/>
    </source>
</evidence>
<keyword evidence="4 7" id="KW-0689">Ribosomal protein</keyword>
<evidence type="ECO:0000256" key="3">
    <source>
        <dbReference type="ARBA" id="ARBA00022884"/>
    </source>
</evidence>
<evidence type="ECO:0000313" key="12">
    <source>
        <dbReference type="EMBL" id="MCS5709370.1"/>
    </source>
</evidence>
<sequence length="204" mass="23697">MARYLGPTCALSRRYQKDLEHKVRDLQTKCSHQTRPGQHGANRKRDTNYALQLTEKQALKFKYLVLERQFRRLYKQAARQKGATGVILLQLLESRLDNIIYRMGFAATRKEGRQLVSHKAILVNGRCVNIPSFEVKAGDIVSIRERSRDQVRIVDALKHAEEKGWVDWVTVDSQKFTGEYKRVPDRDELPSDINELLVVELYSK</sequence>
<comment type="function">
    <text evidence="7">With S5 and S12 plays an important role in translational accuracy.</text>
</comment>
<evidence type="ECO:0000256" key="7">
    <source>
        <dbReference type="HAMAP-Rule" id="MF_01306"/>
    </source>
</evidence>
<keyword evidence="3 7" id="KW-0694">RNA-binding</keyword>
<evidence type="ECO:0000259" key="9">
    <source>
        <dbReference type="SMART" id="SM00363"/>
    </source>
</evidence>
<dbReference type="GO" id="GO:0003735">
    <property type="term" value="F:structural constituent of ribosome"/>
    <property type="evidence" value="ECO:0007669"/>
    <property type="project" value="InterPro"/>
</dbReference>
<dbReference type="InterPro" id="IPR005709">
    <property type="entry name" value="Ribosomal_uS4_bac-type"/>
</dbReference>
<feature type="region of interest" description="Disordered" evidence="8">
    <location>
        <begin position="27"/>
        <end position="46"/>
    </location>
</feature>
<comment type="subunit">
    <text evidence="7">Part of the 30S ribosomal subunit. Contacts protein S5. The interaction surface between S4 and S5 is involved in control of translational fidelity.</text>
</comment>
<dbReference type="SMART" id="SM01390">
    <property type="entry name" value="Ribosomal_S4"/>
    <property type="match status" value="1"/>
</dbReference>
<dbReference type="PROSITE" id="PS50889">
    <property type="entry name" value="S4"/>
    <property type="match status" value="1"/>
</dbReference>
<dbReference type="SUPFAM" id="SSF55174">
    <property type="entry name" value="Alpha-L RNA-binding motif"/>
    <property type="match status" value="1"/>
</dbReference>
<name>A0A0Q9YET0_9GAMM</name>
<gene>
    <name evidence="7 11" type="primary">rpsD</name>
    <name evidence="11" type="ORF">CC99x_01010</name>
    <name evidence="12" type="ORF">CC99x_010685</name>
</gene>
<protein>
    <recommendedName>
        <fullName evidence="6 7">Small ribosomal subunit protein uS4</fullName>
    </recommendedName>
</protein>
<dbReference type="SMART" id="SM00363">
    <property type="entry name" value="S4"/>
    <property type="match status" value="1"/>
</dbReference>
<dbReference type="HAMAP" id="MF_01306_B">
    <property type="entry name" value="Ribosomal_uS4_B"/>
    <property type="match status" value="1"/>
</dbReference>
<feature type="domain" description="Small ribosomal subunit protein uS4 N-terminal" evidence="10">
    <location>
        <begin position="3"/>
        <end position="93"/>
    </location>
</feature>
<dbReference type="GO" id="GO:0042274">
    <property type="term" value="P:ribosomal small subunit biogenesis"/>
    <property type="evidence" value="ECO:0007669"/>
    <property type="project" value="TreeGrafter"/>
</dbReference>
<dbReference type="Pfam" id="PF01479">
    <property type="entry name" value="S4"/>
    <property type="match status" value="1"/>
</dbReference>
<dbReference type="GO" id="GO:0006412">
    <property type="term" value="P:translation"/>
    <property type="evidence" value="ECO:0007669"/>
    <property type="project" value="UniProtKB-UniRule"/>
</dbReference>
<comment type="caution">
    <text evidence="11">The sequence shown here is derived from an EMBL/GenBank/DDBJ whole genome shotgun (WGS) entry which is preliminary data.</text>
</comment>
<reference evidence="11" key="1">
    <citation type="submission" date="2015-09" db="EMBL/GenBank/DDBJ databases">
        <title>Draft Genome Sequences of Two Novel Amoeba-resistant Intranuclear Bacteria, Candidatus Berkiella cookevillensis and Candidatus Berkiella aquae.</title>
        <authorList>
            <person name="Mehari Y.T."/>
            <person name="Arivett B.A."/>
            <person name="Farone A.L."/>
            <person name="Gunderson J.H."/>
            <person name="Farone M.B."/>
        </authorList>
    </citation>
    <scope>NUCLEOTIDE SEQUENCE [LARGE SCALE GENOMIC DNA]</scope>
    <source>
        <strain evidence="11">CC99</strain>
    </source>
</reference>
<dbReference type="NCBIfam" id="NF003717">
    <property type="entry name" value="PRK05327.1"/>
    <property type="match status" value="1"/>
</dbReference>
<accession>A0A0Q9YET0</accession>
<feature type="domain" description="RNA-binding S4" evidence="9">
    <location>
        <begin position="94"/>
        <end position="158"/>
    </location>
</feature>
<dbReference type="RefSeq" id="WP_057624135.1">
    <property type="nucleotide sequence ID" value="NZ_LKHV02000001.1"/>
</dbReference>
<evidence type="ECO:0000256" key="1">
    <source>
        <dbReference type="ARBA" id="ARBA00007465"/>
    </source>
</evidence>
<dbReference type="Gene3D" id="3.10.290.10">
    <property type="entry name" value="RNA-binding S4 domain"/>
    <property type="match status" value="1"/>
</dbReference>
<dbReference type="Pfam" id="PF00163">
    <property type="entry name" value="Ribosomal_S4"/>
    <property type="match status" value="1"/>
</dbReference>
<reference evidence="12" key="2">
    <citation type="journal article" date="2016" name="Genome Announc.">
        <title>Draft Genome Sequences of Two Novel Amoeba-Resistant Intranuclear Bacteria, 'Candidatus Berkiella cookevillensis' and 'Candidatus Berkiella aquae'.</title>
        <authorList>
            <person name="Mehari Y.T."/>
            <person name="Arivett B.A."/>
            <person name="Farone A.L."/>
            <person name="Gunderson J.H."/>
            <person name="Farone M.B."/>
        </authorList>
    </citation>
    <scope>NUCLEOTIDE SEQUENCE</scope>
    <source>
        <strain evidence="12">CC99</strain>
    </source>
</reference>
<evidence type="ECO:0000256" key="2">
    <source>
        <dbReference type="ARBA" id="ARBA00022730"/>
    </source>
</evidence>
<evidence type="ECO:0000313" key="13">
    <source>
        <dbReference type="Proteomes" id="UP000051494"/>
    </source>
</evidence>
<keyword evidence="13" id="KW-1185">Reference proteome</keyword>
<proteinExistence type="inferred from homology"/>
<evidence type="ECO:0000256" key="6">
    <source>
        <dbReference type="ARBA" id="ARBA00035254"/>
    </source>
</evidence>
<dbReference type="EMBL" id="LKHV01000004">
    <property type="protein sequence ID" value="KRG19020.1"/>
    <property type="molecule type" value="Genomic_DNA"/>
</dbReference>
<comment type="similarity">
    <text evidence="1 7">Belongs to the universal ribosomal protein uS4 family.</text>
</comment>
<dbReference type="AlphaFoldDB" id="A0A0Q9YET0"/>
<dbReference type="InterPro" id="IPR002942">
    <property type="entry name" value="S4_RNA-bd"/>
</dbReference>
<evidence type="ECO:0000256" key="5">
    <source>
        <dbReference type="ARBA" id="ARBA00023274"/>
    </source>
</evidence>
<dbReference type="PANTHER" id="PTHR11831">
    <property type="entry name" value="30S 40S RIBOSOMAL PROTEIN"/>
    <property type="match status" value="1"/>
</dbReference>
<dbReference type="GO" id="GO:0019843">
    <property type="term" value="F:rRNA binding"/>
    <property type="evidence" value="ECO:0007669"/>
    <property type="project" value="UniProtKB-UniRule"/>
</dbReference>
<dbReference type="Proteomes" id="UP000051494">
    <property type="component" value="Unassembled WGS sequence"/>
</dbReference>
<organism evidence="11">
    <name type="scientific">Candidatus Berkiella cookevillensis</name>
    <dbReference type="NCBI Taxonomy" id="437022"/>
    <lineage>
        <taxon>Bacteria</taxon>
        <taxon>Pseudomonadati</taxon>
        <taxon>Pseudomonadota</taxon>
        <taxon>Gammaproteobacteria</taxon>
        <taxon>Candidatus Berkiellales</taxon>
        <taxon>Candidatus Berkiellaceae</taxon>
        <taxon>Candidatus Berkiella</taxon>
    </lineage>
</organism>
<dbReference type="InterPro" id="IPR022801">
    <property type="entry name" value="Ribosomal_uS4"/>
</dbReference>
<evidence type="ECO:0000256" key="4">
    <source>
        <dbReference type="ARBA" id="ARBA00022980"/>
    </source>
</evidence>
<keyword evidence="2 7" id="KW-0699">rRNA-binding</keyword>
<dbReference type="FunFam" id="3.10.290.10:FF:000001">
    <property type="entry name" value="30S ribosomal protein S4"/>
    <property type="match status" value="1"/>
</dbReference>
<keyword evidence="5 7" id="KW-0687">Ribonucleoprotein</keyword>
<evidence type="ECO:0000259" key="10">
    <source>
        <dbReference type="SMART" id="SM01390"/>
    </source>
</evidence>
<dbReference type="PANTHER" id="PTHR11831:SF4">
    <property type="entry name" value="SMALL RIBOSOMAL SUBUNIT PROTEIN US4M"/>
    <property type="match status" value="1"/>
</dbReference>
<dbReference type="InterPro" id="IPR036986">
    <property type="entry name" value="S4_RNA-bd_sf"/>
</dbReference>
<dbReference type="STRING" id="437022.CC99x_01010"/>
<dbReference type="OrthoDB" id="9803672at2"/>
<dbReference type="CDD" id="cd00165">
    <property type="entry name" value="S4"/>
    <property type="match status" value="1"/>
</dbReference>
<dbReference type="PATRIC" id="fig|1590042.3.peg.1030"/>
<dbReference type="NCBIfam" id="TIGR01017">
    <property type="entry name" value="rpsD_bact"/>
    <property type="match status" value="1"/>
</dbReference>